<dbReference type="Proteomes" id="UP001500037">
    <property type="component" value="Unassembled WGS sequence"/>
</dbReference>
<name>A0ABP4HI51_9ACTN</name>
<evidence type="ECO:0000313" key="3">
    <source>
        <dbReference type="Proteomes" id="UP001500037"/>
    </source>
</evidence>
<organism evidence="2 3">
    <name type="scientific">Kitasatospora nipponensis</name>
    <dbReference type="NCBI Taxonomy" id="258049"/>
    <lineage>
        <taxon>Bacteria</taxon>
        <taxon>Bacillati</taxon>
        <taxon>Actinomycetota</taxon>
        <taxon>Actinomycetes</taxon>
        <taxon>Kitasatosporales</taxon>
        <taxon>Streptomycetaceae</taxon>
        <taxon>Kitasatospora</taxon>
    </lineage>
</organism>
<proteinExistence type="predicted"/>
<evidence type="ECO:0008006" key="4">
    <source>
        <dbReference type="Google" id="ProtNLM"/>
    </source>
</evidence>
<sequence length="210" mass="22486">MAIRRAKQKAQVVEKLSQVAPPGETFIACVHVETGPSPWLNALFDEVPLLGLIVALTRKFYFLTLTNSSVVVNSASRWTNRPGEVVAVFPRAAFPVTRVKRATIWSSIYLQFPGESSPRRLNIHRYWRDELDQLSVAFPGAGAAGQIPGQVPGYPAPAQPQGYAAPAPGYPAPAQPQGYAAPGQAPAAAYPVQGYPAPGQPAPGQQQGQY</sequence>
<feature type="region of interest" description="Disordered" evidence="1">
    <location>
        <begin position="149"/>
        <end position="210"/>
    </location>
</feature>
<evidence type="ECO:0000256" key="1">
    <source>
        <dbReference type="SAM" id="MobiDB-lite"/>
    </source>
</evidence>
<dbReference type="EMBL" id="BAAALF010000185">
    <property type="protein sequence ID" value="GAA1267724.1"/>
    <property type="molecule type" value="Genomic_DNA"/>
</dbReference>
<dbReference type="RefSeq" id="WP_344445777.1">
    <property type="nucleotide sequence ID" value="NZ_BAAALF010000185.1"/>
</dbReference>
<gene>
    <name evidence="2" type="ORF">GCM10009665_65610</name>
</gene>
<feature type="compositionally biased region" description="Low complexity" evidence="1">
    <location>
        <begin position="175"/>
        <end position="210"/>
    </location>
</feature>
<reference evidence="3" key="1">
    <citation type="journal article" date="2019" name="Int. J. Syst. Evol. Microbiol.">
        <title>The Global Catalogue of Microorganisms (GCM) 10K type strain sequencing project: providing services to taxonomists for standard genome sequencing and annotation.</title>
        <authorList>
            <consortium name="The Broad Institute Genomics Platform"/>
            <consortium name="The Broad Institute Genome Sequencing Center for Infectious Disease"/>
            <person name="Wu L."/>
            <person name="Ma J."/>
        </authorList>
    </citation>
    <scope>NUCLEOTIDE SEQUENCE [LARGE SCALE GENOMIC DNA]</scope>
    <source>
        <strain evidence="3">JCM 13004</strain>
    </source>
</reference>
<protein>
    <recommendedName>
        <fullName evidence="4">PH (Pleckstrin Homology) domain-containing protein</fullName>
    </recommendedName>
</protein>
<accession>A0ABP4HI51</accession>
<evidence type="ECO:0000313" key="2">
    <source>
        <dbReference type="EMBL" id="GAA1267724.1"/>
    </source>
</evidence>
<comment type="caution">
    <text evidence="2">The sequence shown here is derived from an EMBL/GenBank/DDBJ whole genome shotgun (WGS) entry which is preliminary data.</text>
</comment>
<keyword evidence="3" id="KW-1185">Reference proteome</keyword>